<gene>
    <name evidence="1" type="primary">ac29</name>
    <name evidence="1" type="ORF">Eudi_ORF54</name>
</gene>
<dbReference type="Proteomes" id="UP000830275">
    <property type="component" value="Segment"/>
</dbReference>
<protein>
    <submittedName>
        <fullName evidence="1">Ac29</fullName>
    </submittedName>
</protein>
<evidence type="ECO:0000313" key="1">
    <source>
        <dbReference type="EMBL" id="QHB21713.1"/>
    </source>
</evidence>
<proteinExistence type="predicted"/>
<dbReference type="EMBL" id="MN233792">
    <property type="protein sequence ID" value="QHB21713.1"/>
    <property type="molecule type" value="Genomic_DNA"/>
</dbReference>
<name>A0AAE6UZK8_9ABAC</name>
<accession>A0AAE6UZK8</accession>
<sequence>MSATHNNKSCSFSKRHECLTTNHAGNRTPSIKDQYNKIVSLKRQLNIQIEHQEKLKKISKNPADIRNIDCKLLELRKNFLNVCVDNF</sequence>
<organism evidence="1 2">
    <name type="scientific">Artaxa digramma nucleopolyhedrovirus</name>
    <dbReference type="NCBI Taxonomy" id="3070910"/>
    <lineage>
        <taxon>Viruses</taxon>
        <taxon>Viruses incertae sedis</taxon>
        <taxon>Naldaviricetes</taxon>
        <taxon>Lefavirales</taxon>
        <taxon>Baculoviridae</taxon>
        <taxon>Alphabaculovirus</taxon>
        <taxon>Alphabaculovirus ardigrammae</taxon>
    </lineage>
</organism>
<keyword evidence="2" id="KW-1185">Reference proteome</keyword>
<evidence type="ECO:0000313" key="2">
    <source>
        <dbReference type="Proteomes" id="UP000830275"/>
    </source>
</evidence>
<reference evidence="1 2" key="1">
    <citation type="journal article" date="2019" name="Viruses">
        <title>Genome Analysis of a Novel Clade II.b Alphabaculovirus Obtained from Artaxa digramma.</title>
        <authorList>
            <person name="Li J."/>
            <person name="Duan X."/>
            <person name="Wang Q."/>
            <person name="Zhang L."/>
            <person name="Deng F."/>
            <person name="Wang H."/>
            <person name="Hu Z."/>
            <person name="Wang M."/>
            <person name="Wang J."/>
        </authorList>
    </citation>
    <scope>NUCLEOTIDE SEQUENCE [LARGE SCALE GENOMIC DNA]</scope>
    <source>
        <strain evidence="1 2">424</strain>
    </source>
</reference>
<dbReference type="InterPro" id="IPR009265">
    <property type="entry name" value="AcMNPV_Orf29"/>
</dbReference>
<dbReference type="Pfam" id="PF06034">
    <property type="entry name" value="DUF919"/>
    <property type="match status" value="1"/>
</dbReference>